<reference evidence="1 2" key="1">
    <citation type="submission" date="2015-11" db="EMBL/GenBank/DDBJ databases">
        <title>Genomic analysis of 38 Legionella species identifies large and diverse effector repertoires.</title>
        <authorList>
            <person name="Burstein D."/>
            <person name="Amaro F."/>
            <person name="Zusman T."/>
            <person name="Lifshitz Z."/>
            <person name="Cohen O."/>
            <person name="Gilbert J.A."/>
            <person name="Pupko T."/>
            <person name="Shuman H.A."/>
            <person name="Segal G."/>
        </authorList>
    </citation>
    <scope>NUCLEOTIDE SEQUENCE [LARGE SCALE GENOMIC DNA]</scope>
    <source>
        <strain evidence="1 2">BL-540</strain>
    </source>
</reference>
<accession>A0A0W0VDY0</accession>
<organism evidence="1 2">
    <name type="scientific">Legionella jordanis</name>
    <dbReference type="NCBI Taxonomy" id="456"/>
    <lineage>
        <taxon>Bacteria</taxon>
        <taxon>Pseudomonadati</taxon>
        <taxon>Pseudomonadota</taxon>
        <taxon>Gammaproteobacteria</taxon>
        <taxon>Legionellales</taxon>
        <taxon>Legionellaceae</taxon>
        <taxon>Legionella</taxon>
    </lineage>
</organism>
<dbReference type="AlphaFoldDB" id="A0A0W0VDY0"/>
<gene>
    <name evidence="1" type="ORF">Ljor_2670</name>
</gene>
<dbReference type="Gene3D" id="1.20.5.420">
    <property type="entry name" value="Immunoglobulin FC, subunit C"/>
    <property type="match status" value="1"/>
</dbReference>
<evidence type="ECO:0000313" key="2">
    <source>
        <dbReference type="Proteomes" id="UP000055035"/>
    </source>
</evidence>
<dbReference type="NCBIfam" id="TIGR02527">
    <property type="entry name" value="dot_icm_IcmQ"/>
    <property type="match status" value="1"/>
</dbReference>
<dbReference type="InterPro" id="IPR043089">
    <property type="entry name" value="Dot_Icm_IcmQ_C"/>
</dbReference>
<dbReference type="Pfam" id="PF09475">
    <property type="entry name" value="Dot_icm_IcmQ"/>
    <property type="match status" value="1"/>
</dbReference>
<dbReference type="Gene3D" id="3.20.170.50">
    <property type="entry name" value="Dot/Icm secretion system IcmQ, C-terminal domain"/>
    <property type="match status" value="1"/>
</dbReference>
<dbReference type="EMBL" id="LNYJ01000011">
    <property type="protein sequence ID" value="KTD18364.1"/>
    <property type="molecule type" value="Genomic_DNA"/>
</dbReference>
<protein>
    <submittedName>
        <fullName evidence="1">IcmQ protein</fullName>
    </submittedName>
</protein>
<dbReference type="InterPro" id="IPR013365">
    <property type="entry name" value="Dot_Icm_IcmQ"/>
</dbReference>
<evidence type="ECO:0000313" key="1">
    <source>
        <dbReference type="EMBL" id="KTD18364.1"/>
    </source>
</evidence>
<comment type="caution">
    <text evidence="1">The sequence shown here is derived from an EMBL/GenBank/DDBJ whole genome shotgun (WGS) entry which is preliminary data.</text>
</comment>
<name>A0A0W0VDY0_9GAMM</name>
<dbReference type="PATRIC" id="fig|456.5.peg.2863"/>
<keyword evidence="2" id="KW-1185">Reference proteome</keyword>
<dbReference type="STRING" id="456.Ljor_2670"/>
<proteinExistence type="predicted"/>
<dbReference type="Proteomes" id="UP000055035">
    <property type="component" value="Unassembled WGS sequence"/>
</dbReference>
<sequence length="220" mass="25392">MVEYCYTLSYLSRYLPAYGVKIFFMKDRLTEEQTQAILQALDEAIAKGPWEESNFLRVIGKNLREIRQNFANQLGLSNQHEVQSKNADAQNQKERTGQQEVYISLYSMDGNTLQTWERILANLPRQMISRPIYENEQDVINHIKSKTNRVNEAYVAAYVSKSDILEVAADKISRDKFGRPLLSLKDRSLNLDNITRFVHMSGTYHYTKGRLIKNTTSGEG</sequence>